<evidence type="ECO:0000313" key="7">
    <source>
        <dbReference type="Proteomes" id="UP000234681"/>
    </source>
</evidence>
<dbReference type="GO" id="GO:0016491">
    <property type="term" value="F:oxidoreductase activity"/>
    <property type="evidence" value="ECO:0007669"/>
    <property type="project" value="UniProtKB-KW"/>
</dbReference>
<keyword evidence="3" id="KW-0560">Oxidoreductase</keyword>
<reference evidence="7" key="1">
    <citation type="submission" date="2005-09" db="EMBL/GenBank/DDBJ databases">
        <authorList>
            <person name="Mural R.J."/>
            <person name="Li P.W."/>
            <person name="Adams M.D."/>
            <person name="Amanatides P.G."/>
            <person name="Baden-Tillson H."/>
            <person name="Barnstead M."/>
            <person name="Chin S.H."/>
            <person name="Dew I."/>
            <person name="Evans C.A."/>
            <person name="Ferriera S."/>
            <person name="Flanigan M."/>
            <person name="Fosler C."/>
            <person name="Glodek A."/>
            <person name="Gu Z."/>
            <person name="Holt R.A."/>
            <person name="Jennings D."/>
            <person name="Kraft C.L."/>
            <person name="Lu F."/>
            <person name="Nguyen T."/>
            <person name="Nusskern D.R."/>
            <person name="Pfannkoch C.M."/>
            <person name="Sitter C."/>
            <person name="Sutton G.G."/>
            <person name="Venter J.C."/>
            <person name="Wang Z."/>
            <person name="Woodage T."/>
            <person name="Zheng X.H."/>
            <person name="Zhong F."/>
        </authorList>
    </citation>
    <scope>NUCLEOTIDE SEQUENCE [LARGE SCALE GENOMIC DNA]</scope>
    <source>
        <strain>BN</strain>
        <strain evidence="7">Sprague-Dawley</strain>
    </source>
</reference>
<dbReference type="InterPro" id="IPR036812">
    <property type="entry name" value="NAD(P)_OxRdtase_dom_sf"/>
</dbReference>
<dbReference type="PANTHER" id="PTHR11732">
    <property type="entry name" value="ALDO/KETO REDUCTASE"/>
    <property type="match status" value="1"/>
</dbReference>
<name>A6IEL5_RAT</name>
<proteinExistence type="inferred from homology"/>
<gene>
    <name evidence="6" type="ORF">rCG_27858</name>
</gene>
<dbReference type="InterPro" id="IPR020471">
    <property type="entry name" value="AKR"/>
</dbReference>
<evidence type="ECO:0000256" key="1">
    <source>
        <dbReference type="ARBA" id="ARBA00007905"/>
    </source>
</evidence>
<evidence type="ECO:0000256" key="3">
    <source>
        <dbReference type="ARBA" id="ARBA00023002"/>
    </source>
</evidence>
<dbReference type="SUPFAM" id="SSF51430">
    <property type="entry name" value="NAD(P)-linked oxidoreductase"/>
    <property type="match status" value="1"/>
</dbReference>
<dbReference type="PROSITE" id="PS00798">
    <property type="entry name" value="ALDOKETO_REDUCTASE_1"/>
    <property type="match status" value="1"/>
</dbReference>
<evidence type="ECO:0000256" key="2">
    <source>
        <dbReference type="ARBA" id="ARBA00022857"/>
    </source>
</evidence>
<evidence type="ECO:0000256" key="4">
    <source>
        <dbReference type="SAM" id="MobiDB-lite"/>
    </source>
</evidence>
<comment type="similarity">
    <text evidence="1">Belongs to the aldo/keto reductase family.</text>
</comment>
<protein>
    <submittedName>
        <fullName evidence="6">RCG27858, isoform CRA_c</fullName>
    </submittedName>
</protein>
<feature type="compositionally biased region" description="Polar residues" evidence="4">
    <location>
        <begin position="1"/>
        <end position="12"/>
    </location>
</feature>
<dbReference type="InterPro" id="IPR023210">
    <property type="entry name" value="NADP_OxRdtase_dom"/>
</dbReference>
<sequence length="91" mass="10202">MASHLELNNGTKMPTLGLGTWKSPPGQVTEAVKVAIDMGYRHIDCAQVYQNEKEVGVALQEKLKEQVVKRQDLFIVSKLWCTFHDQSMGQA</sequence>
<dbReference type="Pfam" id="PF00248">
    <property type="entry name" value="Aldo_ket_red"/>
    <property type="match status" value="1"/>
</dbReference>
<dbReference type="EMBL" id="CH473959">
    <property type="protein sequence ID" value="EDM15301.1"/>
    <property type="molecule type" value="Genomic_DNA"/>
</dbReference>
<feature type="region of interest" description="Disordered" evidence="4">
    <location>
        <begin position="1"/>
        <end position="24"/>
    </location>
</feature>
<evidence type="ECO:0000313" key="6">
    <source>
        <dbReference type="EMBL" id="EDM15301.1"/>
    </source>
</evidence>
<dbReference type="AlphaFoldDB" id="A6IEL5"/>
<organism evidence="6 7">
    <name type="scientific">Rattus norvegicus</name>
    <name type="common">Rat</name>
    <dbReference type="NCBI Taxonomy" id="10116"/>
    <lineage>
        <taxon>Eukaryota</taxon>
        <taxon>Metazoa</taxon>
        <taxon>Chordata</taxon>
        <taxon>Craniata</taxon>
        <taxon>Vertebrata</taxon>
        <taxon>Euteleostomi</taxon>
        <taxon>Mammalia</taxon>
        <taxon>Eutheria</taxon>
        <taxon>Euarchontoglires</taxon>
        <taxon>Glires</taxon>
        <taxon>Rodentia</taxon>
        <taxon>Myomorpha</taxon>
        <taxon>Muroidea</taxon>
        <taxon>Muridae</taxon>
        <taxon>Murinae</taxon>
        <taxon>Rattus</taxon>
    </lineage>
</organism>
<dbReference type="InterPro" id="IPR018170">
    <property type="entry name" value="Aldo/ket_reductase_CS"/>
</dbReference>
<dbReference type="Gene3D" id="3.20.20.100">
    <property type="entry name" value="NADP-dependent oxidoreductase domain"/>
    <property type="match status" value="1"/>
</dbReference>
<feature type="domain" description="NADP-dependent oxidoreductase" evidence="5">
    <location>
        <begin position="16"/>
        <end position="83"/>
    </location>
</feature>
<accession>A6IEL5</accession>
<keyword evidence="2" id="KW-0521">NADP</keyword>
<dbReference type="Proteomes" id="UP000234681">
    <property type="component" value="Chromosome 4"/>
</dbReference>
<evidence type="ECO:0000259" key="5">
    <source>
        <dbReference type="Pfam" id="PF00248"/>
    </source>
</evidence>